<dbReference type="STRING" id="1071378.G0W5G9"/>
<dbReference type="InterPro" id="IPR042322">
    <property type="entry name" value="Pbn1"/>
</dbReference>
<comment type="subcellular location">
    <subcellularLocation>
        <location evidence="11">Endoplasmic reticulum membrane</location>
        <topology evidence="11">Single-pass membrane protein</topology>
    </subcellularLocation>
    <subcellularLocation>
        <location evidence="1">Endoplasmic reticulum membrane</location>
        <topology evidence="1">Single-pass type III membrane protein</topology>
    </subcellularLocation>
</comment>
<dbReference type="eggNOG" id="ENOG502QS8N">
    <property type="taxonomic scope" value="Eukaryota"/>
</dbReference>
<comment type="pathway">
    <text evidence="2 11">Glycolipid biosynthesis; glycosylphosphatidylinositol-anchor biosynthesis.</text>
</comment>
<keyword evidence="5 11" id="KW-0337">GPI-anchor biosynthesis</keyword>
<evidence type="ECO:0000256" key="11">
    <source>
        <dbReference type="RuleBase" id="RU366056"/>
    </source>
</evidence>
<dbReference type="PANTHER" id="PTHR28533:SF1">
    <property type="entry name" value="PROTEIN PBN1"/>
    <property type="match status" value="1"/>
</dbReference>
<dbReference type="OMA" id="DKAWGSE"/>
<dbReference type="EMBL" id="HE580267">
    <property type="protein sequence ID" value="CCD22183.1"/>
    <property type="molecule type" value="Genomic_DNA"/>
</dbReference>
<evidence type="ECO:0000256" key="5">
    <source>
        <dbReference type="ARBA" id="ARBA00022502"/>
    </source>
</evidence>
<dbReference type="KEGG" id="ndi:NDAI_0A00230"/>
<evidence type="ECO:0000256" key="7">
    <source>
        <dbReference type="ARBA" id="ARBA00022824"/>
    </source>
</evidence>
<keyword evidence="8 11" id="KW-1133">Transmembrane helix</keyword>
<evidence type="ECO:0000313" key="13">
    <source>
        <dbReference type="Proteomes" id="UP000000689"/>
    </source>
</evidence>
<dbReference type="GO" id="GO:0006506">
    <property type="term" value="P:GPI anchor biosynthetic process"/>
    <property type="evidence" value="ECO:0007669"/>
    <property type="project" value="UniProtKB-UniPathway"/>
</dbReference>
<evidence type="ECO:0000256" key="6">
    <source>
        <dbReference type="ARBA" id="ARBA00022692"/>
    </source>
</evidence>
<dbReference type="UniPathway" id="UPA00196"/>
<evidence type="ECO:0000256" key="4">
    <source>
        <dbReference type="ARBA" id="ARBA00020410"/>
    </source>
</evidence>
<dbReference type="GO" id="GO:0036503">
    <property type="term" value="P:ERAD pathway"/>
    <property type="evidence" value="ECO:0007669"/>
    <property type="project" value="EnsemblFungi"/>
</dbReference>
<keyword evidence="7 11" id="KW-0256">Endoplasmic reticulum</keyword>
<accession>G0W5G9</accession>
<proteinExistence type="inferred from homology"/>
<evidence type="ECO:0000256" key="1">
    <source>
        <dbReference type="ARBA" id="ARBA00004643"/>
    </source>
</evidence>
<evidence type="ECO:0000313" key="12">
    <source>
        <dbReference type="EMBL" id="CCD22183.1"/>
    </source>
</evidence>
<organism evidence="12 13">
    <name type="scientific">Naumovozyma dairenensis (strain ATCC 10597 / BCRC 20456 / CBS 421 / NBRC 0211 / NRRL Y-12639)</name>
    <name type="common">Saccharomyces dairenensis</name>
    <dbReference type="NCBI Taxonomy" id="1071378"/>
    <lineage>
        <taxon>Eukaryota</taxon>
        <taxon>Fungi</taxon>
        <taxon>Dikarya</taxon>
        <taxon>Ascomycota</taxon>
        <taxon>Saccharomycotina</taxon>
        <taxon>Saccharomycetes</taxon>
        <taxon>Saccharomycetales</taxon>
        <taxon>Saccharomycetaceae</taxon>
        <taxon>Naumovozyma</taxon>
    </lineage>
</organism>
<keyword evidence="10" id="KW-0325">Glycoprotein</keyword>
<comment type="similarity">
    <text evidence="3 11">Belongs to the PIGX family.</text>
</comment>
<dbReference type="AlphaFoldDB" id="G0W5G9"/>
<gene>
    <name evidence="12" type="primary">NDAI0A00230</name>
    <name evidence="12" type="ordered locus">NDAI_0A00230</name>
</gene>
<dbReference type="GO" id="GO:0016485">
    <property type="term" value="P:protein processing"/>
    <property type="evidence" value="ECO:0007669"/>
    <property type="project" value="EnsemblFungi"/>
</dbReference>
<dbReference type="HOGENOM" id="CLU_055666_0_0_1"/>
<dbReference type="OrthoDB" id="5546453at2759"/>
<dbReference type="Proteomes" id="UP000000689">
    <property type="component" value="Chromosome 1"/>
</dbReference>
<dbReference type="GO" id="GO:0000030">
    <property type="term" value="F:mannosyltransferase activity"/>
    <property type="evidence" value="ECO:0007669"/>
    <property type="project" value="EnsemblFungi"/>
</dbReference>
<dbReference type="GO" id="GO:1990529">
    <property type="term" value="C:glycosylphosphatidylinositol-mannosyltransferase I complex"/>
    <property type="evidence" value="ECO:0007669"/>
    <property type="project" value="EnsemblFungi"/>
</dbReference>
<evidence type="ECO:0000256" key="2">
    <source>
        <dbReference type="ARBA" id="ARBA00004687"/>
    </source>
</evidence>
<evidence type="ECO:0000256" key="8">
    <source>
        <dbReference type="ARBA" id="ARBA00022989"/>
    </source>
</evidence>
<feature type="transmembrane region" description="Helical" evidence="11">
    <location>
        <begin position="395"/>
        <end position="414"/>
    </location>
</feature>
<protein>
    <recommendedName>
        <fullName evidence="4 11">Protein PBN1</fullName>
    </recommendedName>
</protein>
<dbReference type="SMART" id="SM00780">
    <property type="entry name" value="PIG-X"/>
    <property type="match status" value="1"/>
</dbReference>
<dbReference type="Pfam" id="PF08320">
    <property type="entry name" value="PIG-X"/>
    <property type="match status" value="1"/>
</dbReference>
<reference evidence="12 13" key="1">
    <citation type="journal article" date="2011" name="Proc. Natl. Acad. Sci. U.S.A.">
        <title>Evolutionary erosion of yeast sex chromosomes by mating-type switching accidents.</title>
        <authorList>
            <person name="Gordon J.L."/>
            <person name="Armisen D."/>
            <person name="Proux-Wera E."/>
            <person name="Oheigeartaigh S.S."/>
            <person name="Byrne K.P."/>
            <person name="Wolfe K.H."/>
        </authorList>
    </citation>
    <scope>NUCLEOTIDE SEQUENCE [LARGE SCALE GENOMIC DNA]</scope>
    <source>
        <strain evidence="13">ATCC 10597 / BCRC 20456 / CBS 421 / NBRC 0211 / NRRL Y-12639</strain>
    </source>
</reference>
<comment type="function">
    <text evidence="11">Required for proper folding and/or the stability of a subset of proteins in the endoplasmic reticulum. Component of glycosylphosphatidylinositol-mannosyltransferase 1 which transfers the first of the 4 mannoses in the GPI-anchor precursors during GPI-anchor biosynthesis. Probably acts by stabilizing the mannosyltransferase GPI14.</text>
</comment>
<keyword evidence="13" id="KW-1185">Reference proteome</keyword>
<keyword evidence="9 11" id="KW-0472">Membrane</keyword>
<sequence>MLKERVAVLFPTAEDIGKCSTHNDTHVDVKACVKDVVVQKRWILDYSIDESPRDPDLIRRITWKNGIIQSRKSTVIEPDLNVGFNVYDKSANPAANAVITPKFDVIHSDTFEIDQYFPSNVDLAFITWDPENCQYDISIFDSEVHIVEYSILKNNTTLSFTKENHVNLAEIGIFYVDSSDNEDVNLSGLRCNWLEDAIDNSIESCLKTTLFYNPAFIYNDPFDQSSNVSIELAKPIGIHPKITVDLSSCPATNDCEYYFYSQLPVEIFVDKFQSSPVFVFGQADLELPAYKLRDGPWGSETLFKLEPGQLNEITLHSRYLEPTNSYIQTGIDFYPKIVKACDTISNRIANNPFYSKSLGPESYFTENTLFYNLNSTKLTVQIASANINDYFKVEYMTLLCIILAMFYLIQKIFGYNKPSTKSVKTD</sequence>
<evidence type="ECO:0000256" key="9">
    <source>
        <dbReference type="ARBA" id="ARBA00023136"/>
    </source>
</evidence>
<dbReference type="RefSeq" id="XP_003667426.1">
    <property type="nucleotide sequence ID" value="XM_003667378.1"/>
</dbReference>
<evidence type="ECO:0000256" key="10">
    <source>
        <dbReference type="ARBA" id="ARBA00023180"/>
    </source>
</evidence>
<dbReference type="GeneID" id="11494096"/>
<evidence type="ECO:0000256" key="3">
    <source>
        <dbReference type="ARBA" id="ARBA00010345"/>
    </source>
</evidence>
<keyword evidence="6 11" id="KW-0812">Transmembrane</keyword>
<dbReference type="PANTHER" id="PTHR28533">
    <property type="entry name" value="PROTEIN PBN1"/>
    <property type="match status" value="1"/>
</dbReference>
<dbReference type="GO" id="GO:0005789">
    <property type="term" value="C:endoplasmic reticulum membrane"/>
    <property type="evidence" value="ECO:0007669"/>
    <property type="project" value="UniProtKB-SubCell"/>
</dbReference>
<name>G0W5G9_NAUDC</name>
<dbReference type="InterPro" id="IPR013233">
    <property type="entry name" value="PIG-X/PBN1"/>
</dbReference>